<dbReference type="Proteomes" id="UP000006868">
    <property type="component" value="Plasmid pSC2"/>
</dbReference>
<protein>
    <recommendedName>
        <fullName evidence="4">Lipoprotein</fullName>
    </recommendedName>
</protein>
<name>E3EKM1_PAEPS</name>
<sequence length="240" mass="26555">MCSKSKSLIICITLSLLIIALSGCTPEVVPVDVTVPVMKKLSGDKMTFTHELNGNTITTSYDLGGYKLENWRITDSKSINLSVGVKKKNADSEILVEHVHADVSIKSTDPQLNGLTQDTMDNSYHGTSQDGFFINEKYSYANIFAIEGFSKDIIDGWMFYQGEYGNGQMLTKRLTENTLLESGTYGSQITVVYNLLVKNPGDDKYHIESLEDRILIPTAAVIQASKEQEAAEHAKTKTQN</sequence>
<dbReference type="PROSITE" id="PS51257">
    <property type="entry name" value="PROKAR_LIPOPROTEIN"/>
    <property type="match status" value="1"/>
</dbReference>
<evidence type="ECO:0000313" key="3">
    <source>
        <dbReference type="Proteomes" id="UP000006868"/>
    </source>
</evidence>
<feature type="signal peptide" evidence="1">
    <location>
        <begin position="1"/>
        <end position="22"/>
    </location>
</feature>
<dbReference type="PATRIC" id="fig|886882.15.peg.5448"/>
<gene>
    <name evidence="2" type="ORF">PPSC2_25925</name>
</gene>
<keyword evidence="1" id="KW-0732">Signal</keyword>
<dbReference type="AlphaFoldDB" id="E3EKM1"/>
<feature type="chain" id="PRO_5038462539" description="Lipoprotein" evidence="1">
    <location>
        <begin position="23"/>
        <end position="240"/>
    </location>
</feature>
<dbReference type="OrthoDB" id="3035836at2"/>
<organism evidence="2 3">
    <name type="scientific">Paenibacillus polymyxa (strain SC2)</name>
    <name type="common">Bacillus polymyxa</name>
    <dbReference type="NCBI Taxonomy" id="886882"/>
    <lineage>
        <taxon>Bacteria</taxon>
        <taxon>Bacillati</taxon>
        <taxon>Bacillota</taxon>
        <taxon>Bacilli</taxon>
        <taxon>Bacillales</taxon>
        <taxon>Paenibacillaceae</taxon>
        <taxon>Paenibacillus</taxon>
    </lineage>
</organism>
<dbReference type="HOGENOM" id="CLU_1164473_0_0_9"/>
<dbReference type="KEGG" id="ppm:PPSC2_25925"/>
<geneLocation type="plasmid" evidence="2 3">
    <name>pSC2</name>
</geneLocation>
<reference evidence="2 3" key="1">
    <citation type="journal article" date="2011" name="J. Bacteriol.">
        <title>Complete genome sequence of Paenibacillus polymyxa SC2, a strain of plant growth-promoting Rhizobacterium with broad-spectrum antimicrobial activity.</title>
        <authorList>
            <person name="Ma M."/>
            <person name="Wang C."/>
            <person name="Ding Y."/>
            <person name="Li L."/>
            <person name="Shen D."/>
            <person name="Jiang X."/>
            <person name="Guan D."/>
            <person name="Cao F."/>
            <person name="Chen H."/>
            <person name="Feng R."/>
            <person name="Wang X."/>
            <person name="Ge Y."/>
            <person name="Yao L."/>
            <person name="Bing X."/>
            <person name="Yang X."/>
            <person name="Li J."/>
            <person name="Du B."/>
        </authorList>
    </citation>
    <scope>NUCLEOTIDE SEQUENCE [LARGE SCALE GENOMIC DNA]</scope>
    <source>
        <strain evidence="2 3">SC2</strain>
        <plasmid evidence="3">pSC2</plasmid>
    </source>
</reference>
<dbReference type="EMBL" id="CP002214">
    <property type="protein sequence ID" value="ADO59853.1"/>
    <property type="molecule type" value="Genomic_DNA"/>
</dbReference>
<proteinExistence type="predicted"/>
<accession>E3EKM1</accession>
<evidence type="ECO:0000313" key="2">
    <source>
        <dbReference type="EMBL" id="ADO59853.1"/>
    </source>
</evidence>
<evidence type="ECO:0008006" key="4">
    <source>
        <dbReference type="Google" id="ProtNLM"/>
    </source>
</evidence>
<keyword evidence="2" id="KW-0614">Plasmid</keyword>
<evidence type="ECO:0000256" key="1">
    <source>
        <dbReference type="SAM" id="SignalP"/>
    </source>
</evidence>
<dbReference type="RefSeq" id="WP_013386267.1">
    <property type="nucleotide sequence ID" value="NC_014628.2"/>
</dbReference>